<dbReference type="Gene3D" id="2.40.50.140">
    <property type="entry name" value="Nucleic acid-binding proteins"/>
    <property type="match status" value="1"/>
</dbReference>
<dbReference type="GO" id="GO:0006430">
    <property type="term" value="P:lysyl-tRNA aminoacylation"/>
    <property type="evidence" value="ECO:0007669"/>
    <property type="project" value="UniProtKB-UniRule"/>
</dbReference>
<name>A0A7V7USZ4_9BACI</name>
<dbReference type="CDD" id="cd04322">
    <property type="entry name" value="LysRS_N"/>
    <property type="match status" value="1"/>
</dbReference>
<proteinExistence type="inferred from homology"/>
<dbReference type="HAMAP" id="MF_00252">
    <property type="entry name" value="Lys_tRNA_synth_class2"/>
    <property type="match status" value="1"/>
</dbReference>
<evidence type="ECO:0000256" key="10">
    <source>
        <dbReference type="ARBA" id="ARBA00022917"/>
    </source>
</evidence>
<dbReference type="EC" id="6.1.1.6" evidence="13"/>
<evidence type="ECO:0000256" key="4">
    <source>
        <dbReference type="ARBA" id="ARBA00022490"/>
    </source>
</evidence>
<dbReference type="InterPro" id="IPR012340">
    <property type="entry name" value="NA-bd_OB-fold"/>
</dbReference>
<keyword evidence="5 13" id="KW-0436">Ligase</keyword>
<evidence type="ECO:0000259" key="15">
    <source>
        <dbReference type="PROSITE" id="PS50862"/>
    </source>
</evidence>
<evidence type="ECO:0000256" key="3">
    <source>
        <dbReference type="ARBA" id="ARBA00011738"/>
    </source>
</evidence>
<dbReference type="InterPro" id="IPR044136">
    <property type="entry name" value="Lys-tRNA-ligase_II_N"/>
</dbReference>
<keyword evidence="7 13" id="KW-0547">Nucleotide-binding</keyword>
<keyword evidence="8 13" id="KW-0067">ATP-binding</keyword>
<accession>A0A7V7USZ4</accession>
<evidence type="ECO:0000256" key="12">
    <source>
        <dbReference type="ARBA" id="ARBA00048573"/>
    </source>
</evidence>
<dbReference type="GO" id="GO:0016740">
    <property type="term" value="F:transferase activity"/>
    <property type="evidence" value="ECO:0007669"/>
    <property type="project" value="UniProtKB-ARBA"/>
</dbReference>
<dbReference type="FunFam" id="2.40.50.140:FF:000024">
    <property type="entry name" value="Lysine--tRNA ligase"/>
    <property type="match status" value="1"/>
</dbReference>
<keyword evidence="10 13" id="KW-0648">Protein biosynthesis</keyword>
<feature type="binding site" evidence="13">
    <location>
        <position position="414"/>
    </location>
    <ligand>
        <name>Mg(2+)</name>
        <dbReference type="ChEBI" id="CHEBI:18420"/>
        <label>2</label>
    </ligand>
</feature>
<dbReference type="InterPro" id="IPR006195">
    <property type="entry name" value="aa-tRNA-synth_II"/>
</dbReference>
<dbReference type="GO" id="GO:0005524">
    <property type="term" value="F:ATP binding"/>
    <property type="evidence" value="ECO:0007669"/>
    <property type="project" value="UniProtKB-UniRule"/>
</dbReference>
<dbReference type="PANTHER" id="PTHR42918:SF15">
    <property type="entry name" value="LYSINE--TRNA LIGASE, CHLOROPLASTIC_MITOCHONDRIAL"/>
    <property type="match status" value="1"/>
</dbReference>
<dbReference type="OrthoDB" id="9801152at2"/>
<dbReference type="InterPro" id="IPR045864">
    <property type="entry name" value="aa-tRNA-synth_II/BPL/LPL"/>
</dbReference>
<dbReference type="InterPro" id="IPR034762">
    <property type="entry name" value="Lys-tRNA-ligase_II_bac/euk"/>
</dbReference>
<reference evidence="16 17" key="1">
    <citation type="journal article" date="2014" name="Arch. Microbiol.">
        <title>Bacillus mesophilum sp. nov., strain IITR-54T, a novel 4-chlorobiphenyl dechlorinating bacterium.</title>
        <authorList>
            <person name="Manickam N."/>
            <person name="Singh N.K."/>
            <person name="Bajaj A."/>
            <person name="Kumar R.M."/>
            <person name="Kaur G."/>
            <person name="Kaur N."/>
            <person name="Bala M."/>
            <person name="Kumar A."/>
            <person name="Mayilraj S."/>
        </authorList>
    </citation>
    <scope>NUCLEOTIDE SEQUENCE [LARGE SCALE GENOMIC DNA]</scope>
    <source>
        <strain evidence="16 17">IITR-54</strain>
    </source>
</reference>
<dbReference type="InterPro" id="IPR004365">
    <property type="entry name" value="NA-bd_OB_tRNA"/>
</dbReference>
<keyword evidence="17" id="KW-1185">Reference proteome</keyword>
<dbReference type="GO" id="GO:0000287">
    <property type="term" value="F:magnesium ion binding"/>
    <property type="evidence" value="ECO:0007669"/>
    <property type="project" value="UniProtKB-UniRule"/>
</dbReference>
<feature type="domain" description="Aminoacyl-transfer RNA synthetases class-II family profile" evidence="15">
    <location>
        <begin position="177"/>
        <end position="491"/>
    </location>
</feature>
<gene>
    <name evidence="13 16" type="primary">lysS</name>
    <name evidence="16" type="ORF">F7732_22020</name>
</gene>
<comment type="cofactor">
    <cofactor evidence="13 14">
        <name>Mg(2+)</name>
        <dbReference type="ChEBI" id="CHEBI:18420"/>
    </cofactor>
    <text evidence="13 14">Binds 3 Mg(2+) ions per subunit.</text>
</comment>
<dbReference type="CDD" id="cd00775">
    <property type="entry name" value="LysRS_core"/>
    <property type="match status" value="1"/>
</dbReference>
<dbReference type="Pfam" id="PF01336">
    <property type="entry name" value="tRNA_anti-codon"/>
    <property type="match status" value="1"/>
</dbReference>
<dbReference type="PROSITE" id="PS50862">
    <property type="entry name" value="AA_TRNA_LIGASE_II"/>
    <property type="match status" value="1"/>
</dbReference>
<dbReference type="Pfam" id="PF00152">
    <property type="entry name" value="tRNA-synt_2"/>
    <property type="match status" value="1"/>
</dbReference>
<keyword evidence="6 13" id="KW-0479">Metal-binding</keyword>
<dbReference type="InterPro" id="IPR004364">
    <property type="entry name" value="Aa-tRNA-synt_II"/>
</dbReference>
<sequence length="496" mass="57281">MSQSHEELNDQLRVRREKMQNLRDKGMDPFGKRFDRSHQSDVLIDQYGGLEKEEIEEKNVSVTLAGRIMTKRGKGKAGFAHIQDLTGQIQIYVRKDAIGEESYAIFETADLGDIVGVTGTLFKTKVGELSIKVEEFVLLTKSLRPLPEKFHGLKDVEQRYRQRYLDLIMSQESKATFVARSRIIQEMRRYLDSNGYLEVETPMMHSIAGGASARPFITHHNALDMQLYMRIAIELHLKRLIVGGLEKVYEIGRVFRNEGVSTRHNPEFTMIELYEAYADYRDIMSLTENMIAHIAKQVLGTTVIQYGDYEVDLTPEWTRLHMVDAIKEYTGVDFWKEMSKEEAGALAKEHGVEITEHMQYGHIVNEFFEQKVEEKLIQPTFIYGHPVEISPLAKKNDEDPRFTDRFELFIVAREHANAFTELNDPIDQRERFEAQLKEREQGNDEAHMMDDDFIEALEYGMPPTGGLGIGIDRLVMLLTNSPSIRDVLLFPLMRHR</sequence>
<evidence type="ECO:0000256" key="11">
    <source>
        <dbReference type="ARBA" id="ARBA00023146"/>
    </source>
</evidence>
<keyword evidence="9 13" id="KW-0460">Magnesium</keyword>
<dbReference type="SUPFAM" id="SSF55681">
    <property type="entry name" value="Class II aaRS and biotin synthetases"/>
    <property type="match status" value="1"/>
</dbReference>
<evidence type="ECO:0000256" key="1">
    <source>
        <dbReference type="ARBA" id="ARBA00004496"/>
    </source>
</evidence>
<dbReference type="InterPro" id="IPR018149">
    <property type="entry name" value="Lys-tRNA-synth_II_C"/>
</dbReference>
<dbReference type="PIRSF" id="PIRSF039101">
    <property type="entry name" value="LysRS2"/>
    <property type="match status" value="1"/>
</dbReference>
<dbReference type="EMBL" id="WBOT01000014">
    <property type="protein sequence ID" value="KAB2329166.1"/>
    <property type="molecule type" value="Genomic_DNA"/>
</dbReference>
<evidence type="ECO:0000256" key="6">
    <source>
        <dbReference type="ARBA" id="ARBA00022723"/>
    </source>
</evidence>
<dbReference type="PANTHER" id="PTHR42918">
    <property type="entry name" value="LYSYL-TRNA SYNTHETASE"/>
    <property type="match status" value="1"/>
</dbReference>
<keyword evidence="4 13" id="KW-0963">Cytoplasm</keyword>
<evidence type="ECO:0000256" key="5">
    <source>
        <dbReference type="ARBA" id="ARBA00022598"/>
    </source>
</evidence>
<dbReference type="AlphaFoldDB" id="A0A7V7USZ4"/>
<dbReference type="InterPro" id="IPR002313">
    <property type="entry name" value="Lys-tRNA-ligase_II"/>
</dbReference>
<evidence type="ECO:0000256" key="9">
    <source>
        <dbReference type="ARBA" id="ARBA00022842"/>
    </source>
</evidence>
<dbReference type="NCBIfam" id="TIGR00499">
    <property type="entry name" value="lysS_bact"/>
    <property type="match status" value="1"/>
</dbReference>
<dbReference type="FunFam" id="3.30.930.10:FF:000001">
    <property type="entry name" value="Lysine--tRNA ligase"/>
    <property type="match status" value="1"/>
</dbReference>
<dbReference type="SUPFAM" id="SSF50249">
    <property type="entry name" value="Nucleic acid-binding proteins"/>
    <property type="match status" value="1"/>
</dbReference>
<dbReference type="PRINTS" id="PR00982">
    <property type="entry name" value="TRNASYNTHLYS"/>
</dbReference>
<evidence type="ECO:0000313" key="16">
    <source>
        <dbReference type="EMBL" id="KAB2329166.1"/>
    </source>
</evidence>
<organism evidence="16 17">
    <name type="scientific">Bacillus mesophilum</name>
    <dbReference type="NCBI Taxonomy" id="1071718"/>
    <lineage>
        <taxon>Bacteria</taxon>
        <taxon>Bacillati</taxon>
        <taxon>Bacillota</taxon>
        <taxon>Bacilli</taxon>
        <taxon>Bacillales</taxon>
        <taxon>Bacillaceae</taxon>
        <taxon>Bacillus</taxon>
    </lineage>
</organism>
<comment type="subunit">
    <text evidence="3 13">Homodimer.</text>
</comment>
<feature type="binding site" evidence="13">
    <location>
        <position position="414"/>
    </location>
    <ligand>
        <name>Mg(2+)</name>
        <dbReference type="ChEBI" id="CHEBI:18420"/>
        <label>1</label>
    </ligand>
</feature>
<comment type="catalytic activity">
    <reaction evidence="12 13 14">
        <text>tRNA(Lys) + L-lysine + ATP = L-lysyl-tRNA(Lys) + AMP + diphosphate</text>
        <dbReference type="Rhea" id="RHEA:20792"/>
        <dbReference type="Rhea" id="RHEA-COMP:9696"/>
        <dbReference type="Rhea" id="RHEA-COMP:9697"/>
        <dbReference type="ChEBI" id="CHEBI:30616"/>
        <dbReference type="ChEBI" id="CHEBI:32551"/>
        <dbReference type="ChEBI" id="CHEBI:33019"/>
        <dbReference type="ChEBI" id="CHEBI:78442"/>
        <dbReference type="ChEBI" id="CHEBI:78529"/>
        <dbReference type="ChEBI" id="CHEBI:456215"/>
        <dbReference type="EC" id="6.1.1.6"/>
    </reaction>
</comment>
<dbReference type="GO" id="GO:0004824">
    <property type="term" value="F:lysine-tRNA ligase activity"/>
    <property type="evidence" value="ECO:0007669"/>
    <property type="project" value="UniProtKB-UniRule"/>
</dbReference>
<dbReference type="NCBIfam" id="NF001756">
    <property type="entry name" value="PRK00484.1"/>
    <property type="match status" value="1"/>
</dbReference>
<dbReference type="GO" id="GO:0140096">
    <property type="term" value="F:catalytic activity, acting on a protein"/>
    <property type="evidence" value="ECO:0007669"/>
    <property type="project" value="UniProtKB-ARBA"/>
</dbReference>
<dbReference type="Proteomes" id="UP000441354">
    <property type="component" value="Unassembled WGS sequence"/>
</dbReference>
<evidence type="ECO:0000256" key="2">
    <source>
        <dbReference type="ARBA" id="ARBA00008226"/>
    </source>
</evidence>
<evidence type="ECO:0000256" key="8">
    <source>
        <dbReference type="ARBA" id="ARBA00022840"/>
    </source>
</evidence>
<feature type="binding site" evidence="13">
    <location>
        <position position="407"/>
    </location>
    <ligand>
        <name>Mg(2+)</name>
        <dbReference type="ChEBI" id="CHEBI:18420"/>
        <label>1</label>
    </ligand>
</feature>
<dbReference type="GO" id="GO:0005829">
    <property type="term" value="C:cytosol"/>
    <property type="evidence" value="ECO:0007669"/>
    <property type="project" value="TreeGrafter"/>
</dbReference>
<dbReference type="Gene3D" id="3.30.930.10">
    <property type="entry name" value="Bira Bifunctional Protein, Domain 2"/>
    <property type="match status" value="1"/>
</dbReference>
<keyword evidence="11 13" id="KW-0030">Aminoacyl-tRNA synthetase</keyword>
<protein>
    <recommendedName>
        <fullName evidence="13">Lysine--tRNA ligase</fullName>
        <ecNumber evidence="13">6.1.1.6</ecNumber>
    </recommendedName>
    <alternativeName>
        <fullName evidence="13">Lysyl-tRNA synthetase</fullName>
        <shortName evidence="13">LysRS</shortName>
    </alternativeName>
</protein>
<dbReference type="GO" id="GO:0000049">
    <property type="term" value="F:tRNA binding"/>
    <property type="evidence" value="ECO:0007669"/>
    <property type="project" value="TreeGrafter"/>
</dbReference>
<evidence type="ECO:0000256" key="14">
    <source>
        <dbReference type="RuleBase" id="RU000336"/>
    </source>
</evidence>
<comment type="caution">
    <text evidence="16">The sequence shown here is derived from an EMBL/GenBank/DDBJ whole genome shotgun (WGS) entry which is preliminary data.</text>
</comment>
<dbReference type="RefSeq" id="WP_151576159.1">
    <property type="nucleotide sequence ID" value="NZ_WBOT01000014.1"/>
</dbReference>
<evidence type="ECO:0000313" key="17">
    <source>
        <dbReference type="Proteomes" id="UP000441354"/>
    </source>
</evidence>
<evidence type="ECO:0000256" key="7">
    <source>
        <dbReference type="ARBA" id="ARBA00022741"/>
    </source>
</evidence>
<comment type="subcellular location">
    <subcellularLocation>
        <location evidence="1 13">Cytoplasm</location>
    </subcellularLocation>
</comment>
<evidence type="ECO:0000256" key="13">
    <source>
        <dbReference type="HAMAP-Rule" id="MF_00252"/>
    </source>
</evidence>
<comment type="similarity">
    <text evidence="2 13">Belongs to the class-II aminoacyl-tRNA synthetase family.</text>
</comment>